<dbReference type="Pfam" id="PF08148">
    <property type="entry name" value="DSHCT"/>
    <property type="match status" value="1"/>
</dbReference>
<dbReference type="CDD" id="cd18795">
    <property type="entry name" value="SF2_C_Ski2"/>
    <property type="match status" value="1"/>
</dbReference>
<evidence type="ECO:0000259" key="11">
    <source>
        <dbReference type="PROSITE" id="PS51194"/>
    </source>
</evidence>
<organism evidence="12 13">
    <name type="scientific">Potamilus streckersoni</name>
    <dbReference type="NCBI Taxonomy" id="2493646"/>
    <lineage>
        <taxon>Eukaryota</taxon>
        <taxon>Metazoa</taxon>
        <taxon>Spiralia</taxon>
        <taxon>Lophotrochozoa</taxon>
        <taxon>Mollusca</taxon>
        <taxon>Bivalvia</taxon>
        <taxon>Autobranchia</taxon>
        <taxon>Heteroconchia</taxon>
        <taxon>Palaeoheterodonta</taxon>
        <taxon>Unionida</taxon>
        <taxon>Unionoidea</taxon>
        <taxon>Unionidae</taxon>
        <taxon>Ambleminae</taxon>
        <taxon>Lampsilini</taxon>
        <taxon>Potamilus</taxon>
    </lineage>
</organism>
<feature type="domain" description="Helicase ATP-binding" evidence="10">
    <location>
        <begin position="326"/>
        <end position="482"/>
    </location>
</feature>
<dbReference type="GO" id="GO:0070478">
    <property type="term" value="P:nuclear-transcribed mRNA catabolic process, 3'-5' exonucleolytic nonsense-mediated decay"/>
    <property type="evidence" value="ECO:0007669"/>
    <property type="project" value="TreeGrafter"/>
</dbReference>
<dbReference type="Gene3D" id="1.10.3380.30">
    <property type="match status" value="2"/>
</dbReference>
<dbReference type="InterPro" id="IPR012961">
    <property type="entry name" value="Ski2/MTR4_C"/>
</dbReference>
<sequence>MAFAEMDFTFDLVEIGCSGQTEVVPSRDRVSEKVHLPLKTLPFGVPPVIPPLEKEIEKFLTSPEDLPIHDFKWAQRFLPRVKDPRPLFHTDVCPIQTSIQVERNPTTGKLLGYKEEFIPDTGSTSRNSLSLNRPPDPQSQDVRGSSLNIPFWPGGLDEPELDTLFKQKTENDVNFEKDLLVVAPGLTTGITFRRETTGSGDAKSRETDGVTKVLGLLNITDLLAEDESFDLGESDEEEEQVIEQKQEGTQENIELQRSESLENLVKVEEKAGSQETKIKAVSSPEPVEEWAFEVDIDTPVSDFYKKIPDMAHKWSFELDVFQKQAILHLENHDSVFVAAHTSAGKTVVAEYAIALSLKRMTRTIYTSPIKALSNQKYRDFKKTFEDVGLITGDVQLNQTAACLIMTTEILRSMLYNGSDVIRDLEWVIFDEVHYINDSERGVVWEEVLIMLPQHVNIILLSATVPNPLEFASWIGRTKRKKIFVISTLKRPVPLEHYLFTGSGGKTSNELFKIVDEKGNFLTQGYSKALEVKQEKGNKSVIKGQKGGNFNQEKNIWLSLVDMLKKKEKLPVVAFVFSKKRIDELVGNLNTLDLTTATEKSEIHIFFHKSISRLKGSDKELPQVTQMEDILKRGLGAHHSGILPILKEVVELLFQRGLVKILFATETFAMGVNMPAKTVVFDSIRKHDGSNFRNLVPGEYVQMAGRAGRRGLDTTGTVIILCKGEIPEMADLHKMMLGKPTKLESQFRLTYSMILNLLRVEKLRVEDMIKRSFSEYHSQKDISKHKQALDELQIKLKDMQDIECYMCAIDLEAYWEACKEYKSLKEHLQSVAITHPTALKALSPGRVVVVNNDSHRNALGVVLKFFLGLKNEKLFTCLVICDKNIKENTKENVEADKGKISFSNDVQPMTNMGLFFPEGPCWHDVVDLSGNQISVITAKTIKVEVDKIINDFKKRSQPRFKDDPPGQAISITTQELLRLTEANPKGLPEFELNLRDIELVEQFRSLQFLKDKFDTYQCIHCPTFMEHFKQINRNMKLKEEYKRLKFLLSDESLTLLPEYQQRIQVLENIGYCDANNTVQLKGRVACEISNHELMITELVFENALTELHPTEIAALLSCVVFEQKKCSEPKLIDTLEKGQERIKEIARNISRLQRAAGMQLAGEYEEEFHFGLMEVVFEWARGMPFSEITKLTDVQEGIIVRSIHRLHETLRDVRNAARIIGDPVLYRKIEEGSTMIKRDIVFAASLYTQ</sequence>
<accession>A0AAE0VJ38</accession>
<feature type="compositionally biased region" description="Polar residues" evidence="9">
    <location>
        <begin position="121"/>
        <end position="131"/>
    </location>
</feature>
<dbReference type="Pfam" id="PF17911">
    <property type="entry name" value="Ski2_N"/>
    <property type="match status" value="1"/>
</dbReference>
<gene>
    <name evidence="12" type="ORF">CHS0354_001330</name>
</gene>
<reference evidence="12" key="2">
    <citation type="journal article" date="2021" name="Genome Biol. Evol.">
        <title>Developing a high-quality reference genome for a parasitic bivalve with doubly uniparental inheritance (Bivalvia: Unionida).</title>
        <authorList>
            <person name="Smith C.H."/>
        </authorList>
    </citation>
    <scope>NUCLEOTIDE SEQUENCE</scope>
    <source>
        <strain evidence="12">CHS0354</strain>
        <tissue evidence="12">Mantle</tissue>
    </source>
</reference>
<dbReference type="EMBL" id="JAEAOA010000130">
    <property type="protein sequence ID" value="KAK3580198.1"/>
    <property type="molecule type" value="Genomic_DNA"/>
</dbReference>
<dbReference type="InterPro" id="IPR050699">
    <property type="entry name" value="RNA-DNA_Helicase"/>
</dbReference>
<evidence type="ECO:0000259" key="10">
    <source>
        <dbReference type="PROSITE" id="PS51192"/>
    </source>
</evidence>
<evidence type="ECO:0000256" key="2">
    <source>
        <dbReference type="ARBA" id="ARBA00022490"/>
    </source>
</evidence>
<keyword evidence="7" id="KW-0694">RNA-binding</keyword>
<dbReference type="PIRSF" id="PIRSF005198">
    <property type="entry name" value="Antiviral_helicase_SKI2"/>
    <property type="match status" value="1"/>
</dbReference>
<comment type="subcellular location">
    <subcellularLocation>
        <location evidence="1">Cytoplasm</location>
    </subcellularLocation>
</comment>
<evidence type="ECO:0000256" key="9">
    <source>
        <dbReference type="SAM" id="MobiDB-lite"/>
    </source>
</evidence>
<dbReference type="InterPro" id="IPR016438">
    <property type="entry name" value="SKI2-like"/>
</dbReference>
<keyword evidence="5" id="KW-0347">Helicase</keyword>
<feature type="domain" description="Helicase C-terminal" evidence="11">
    <location>
        <begin position="592"/>
        <end position="757"/>
    </location>
</feature>
<dbReference type="Gene3D" id="3.40.50.300">
    <property type="entry name" value="P-loop containing nucleotide triphosphate hydrolases"/>
    <property type="match status" value="2"/>
</dbReference>
<keyword evidence="6" id="KW-0067">ATP-binding</keyword>
<dbReference type="InterPro" id="IPR027417">
    <property type="entry name" value="P-loop_NTPase"/>
</dbReference>
<dbReference type="InterPro" id="IPR040801">
    <property type="entry name" value="Ski2_N"/>
</dbReference>
<feature type="compositionally biased region" description="Polar residues" evidence="9">
    <location>
        <begin position="138"/>
        <end position="148"/>
    </location>
</feature>
<comment type="caution">
    <text evidence="12">The sequence shown here is derived from an EMBL/GenBank/DDBJ whole genome shotgun (WGS) entry which is preliminary data.</text>
</comment>
<dbReference type="Proteomes" id="UP001195483">
    <property type="component" value="Unassembled WGS sequence"/>
</dbReference>
<dbReference type="FunFam" id="1.10.3380.30:FF:000020">
    <property type="entry name" value="Ski2-like RNA helicase"/>
    <property type="match status" value="1"/>
</dbReference>
<evidence type="ECO:0000256" key="8">
    <source>
        <dbReference type="ARBA" id="ARBA00047984"/>
    </source>
</evidence>
<dbReference type="InterPro" id="IPR025696">
    <property type="entry name" value="Beta-barrel_MTR4"/>
</dbReference>
<dbReference type="SMART" id="SM01142">
    <property type="entry name" value="DSHCT"/>
    <property type="match status" value="1"/>
</dbReference>
<evidence type="ECO:0000256" key="1">
    <source>
        <dbReference type="ARBA" id="ARBA00004496"/>
    </source>
</evidence>
<comment type="catalytic activity">
    <reaction evidence="8">
        <text>ATP + H2O = ADP + phosphate + H(+)</text>
        <dbReference type="Rhea" id="RHEA:13065"/>
        <dbReference type="ChEBI" id="CHEBI:15377"/>
        <dbReference type="ChEBI" id="CHEBI:15378"/>
        <dbReference type="ChEBI" id="CHEBI:30616"/>
        <dbReference type="ChEBI" id="CHEBI:43474"/>
        <dbReference type="ChEBI" id="CHEBI:456216"/>
        <dbReference type="EC" id="3.6.4.13"/>
    </reaction>
</comment>
<evidence type="ECO:0008006" key="14">
    <source>
        <dbReference type="Google" id="ProtNLM"/>
    </source>
</evidence>
<keyword evidence="2" id="KW-0963">Cytoplasm</keyword>
<reference evidence="12" key="3">
    <citation type="submission" date="2023-05" db="EMBL/GenBank/DDBJ databases">
        <authorList>
            <person name="Smith C.H."/>
        </authorList>
    </citation>
    <scope>NUCLEOTIDE SEQUENCE</scope>
    <source>
        <strain evidence="12">CHS0354</strain>
        <tissue evidence="12">Mantle</tissue>
    </source>
</reference>
<dbReference type="GO" id="GO:0003724">
    <property type="term" value="F:RNA helicase activity"/>
    <property type="evidence" value="ECO:0007669"/>
    <property type="project" value="UniProtKB-EC"/>
</dbReference>
<keyword evidence="13" id="KW-1185">Reference proteome</keyword>
<evidence type="ECO:0000256" key="4">
    <source>
        <dbReference type="ARBA" id="ARBA00022801"/>
    </source>
</evidence>
<name>A0AAE0VJ38_9BIVA</name>
<dbReference type="SMART" id="SM00487">
    <property type="entry name" value="DEXDc"/>
    <property type="match status" value="1"/>
</dbReference>
<dbReference type="GO" id="GO:0003723">
    <property type="term" value="F:RNA binding"/>
    <property type="evidence" value="ECO:0007669"/>
    <property type="project" value="UniProtKB-KW"/>
</dbReference>
<evidence type="ECO:0000313" key="12">
    <source>
        <dbReference type="EMBL" id="KAK3580198.1"/>
    </source>
</evidence>
<keyword evidence="4" id="KW-0378">Hydrolase</keyword>
<dbReference type="AlphaFoldDB" id="A0AAE0VJ38"/>
<dbReference type="PROSITE" id="PS51192">
    <property type="entry name" value="HELICASE_ATP_BIND_1"/>
    <property type="match status" value="1"/>
</dbReference>
<evidence type="ECO:0000256" key="7">
    <source>
        <dbReference type="ARBA" id="ARBA00022884"/>
    </source>
</evidence>
<feature type="region of interest" description="Disordered" evidence="9">
    <location>
        <begin position="117"/>
        <end position="153"/>
    </location>
</feature>
<dbReference type="PANTHER" id="PTHR12131">
    <property type="entry name" value="ATP-DEPENDENT RNA AND DNA HELICASE"/>
    <property type="match status" value="1"/>
</dbReference>
<reference evidence="12" key="1">
    <citation type="journal article" date="2021" name="Genome Biol. Evol.">
        <title>A High-Quality Reference Genome for a Parasitic Bivalve with Doubly Uniparental Inheritance (Bivalvia: Unionida).</title>
        <authorList>
            <person name="Smith C.H."/>
        </authorList>
    </citation>
    <scope>NUCLEOTIDE SEQUENCE</scope>
    <source>
        <strain evidence="12">CHS0354</strain>
    </source>
</reference>
<dbReference type="GO" id="GO:0016787">
    <property type="term" value="F:hydrolase activity"/>
    <property type="evidence" value="ECO:0007669"/>
    <property type="project" value="UniProtKB-KW"/>
</dbReference>
<dbReference type="GO" id="GO:0005524">
    <property type="term" value="F:ATP binding"/>
    <property type="evidence" value="ECO:0007669"/>
    <property type="project" value="UniProtKB-KW"/>
</dbReference>
<evidence type="ECO:0000313" key="13">
    <source>
        <dbReference type="Proteomes" id="UP001195483"/>
    </source>
</evidence>
<dbReference type="PANTHER" id="PTHR12131:SF1">
    <property type="entry name" value="ATP-DEPENDENT RNA HELICASE SUPV3L1, MITOCHONDRIAL-RELATED"/>
    <property type="match status" value="1"/>
</dbReference>
<dbReference type="GO" id="GO:0055087">
    <property type="term" value="C:Ski complex"/>
    <property type="evidence" value="ECO:0007669"/>
    <property type="project" value="TreeGrafter"/>
</dbReference>
<dbReference type="InterPro" id="IPR001650">
    <property type="entry name" value="Helicase_C-like"/>
</dbReference>
<dbReference type="Pfam" id="PF00270">
    <property type="entry name" value="DEAD"/>
    <property type="match status" value="1"/>
</dbReference>
<dbReference type="SUPFAM" id="SSF52540">
    <property type="entry name" value="P-loop containing nucleoside triphosphate hydrolases"/>
    <property type="match status" value="1"/>
</dbReference>
<dbReference type="Pfam" id="PF21408">
    <property type="entry name" value="MTR4-like_stalk"/>
    <property type="match status" value="1"/>
</dbReference>
<dbReference type="Pfam" id="PF00271">
    <property type="entry name" value="Helicase_C"/>
    <property type="match status" value="1"/>
</dbReference>
<evidence type="ECO:0000256" key="6">
    <source>
        <dbReference type="ARBA" id="ARBA00022840"/>
    </source>
</evidence>
<dbReference type="PROSITE" id="PS51194">
    <property type="entry name" value="HELICASE_CTER"/>
    <property type="match status" value="1"/>
</dbReference>
<evidence type="ECO:0000256" key="3">
    <source>
        <dbReference type="ARBA" id="ARBA00022741"/>
    </source>
</evidence>
<dbReference type="SMART" id="SM00490">
    <property type="entry name" value="HELICc"/>
    <property type="match status" value="1"/>
</dbReference>
<dbReference type="Pfam" id="PF13234">
    <property type="entry name" value="MTR4_beta-barrel"/>
    <property type="match status" value="1"/>
</dbReference>
<dbReference type="FunFam" id="1.10.3380.30:FF:000001">
    <property type="entry name" value="Ski2 ATP-dependent RNA helicase"/>
    <property type="match status" value="1"/>
</dbReference>
<proteinExistence type="predicted"/>
<evidence type="ECO:0000256" key="5">
    <source>
        <dbReference type="ARBA" id="ARBA00022806"/>
    </source>
</evidence>
<dbReference type="FunFam" id="3.40.50.300:FF:000447">
    <property type="entry name" value="helicase SKI2W isoform X2"/>
    <property type="match status" value="1"/>
</dbReference>
<dbReference type="InterPro" id="IPR011545">
    <property type="entry name" value="DEAD/DEAH_box_helicase_dom"/>
</dbReference>
<dbReference type="FunFam" id="3.40.50.300:FF:000354">
    <property type="entry name" value="ATP-dependent RNA helicase SKI2"/>
    <property type="match status" value="1"/>
</dbReference>
<protein>
    <recommendedName>
        <fullName evidence="14">Helicase SKI2W</fullName>
    </recommendedName>
</protein>
<dbReference type="InterPro" id="IPR048392">
    <property type="entry name" value="MTR4-like_stalk"/>
</dbReference>
<keyword evidence="3" id="KW-0547">Nucleotide-binding</keyword>
<dbReference type="InterPro" id="IPR014001">
    <property type="entry name" value="Helicase_ATP-bd"/>
</dbReference>